<evidence type="ECO:0000313" key="2">
    <source>
        <dbReference type="EMBL" id="JAD44257.1"/>
    </source>
</evidence>
<dbReference type="EMBL" id="GBRH01253638">
    <property type="protein sequence ID" value="JAD44257.1"/>
    <property type="molecule type" value="Transcribed_RNA"/>
</dbReference>
<organism evidence="2">
    <name type="scientific">Arundo donax</name>
    <name type="common">Giant reed</name>
    <name type="synonym">Donax arundinaceus</name>
    <dbReference type="NCBI Taxonomy" id="35708"/>
    <lineage>
        <taxon>Eukaryota</taxon>
        <taxon>Viridiplantae</taxon>
        <taxon>Streptophyta</taxon>
        <taxon>Embryophyta</taxon>
        <taxon>Tracheophyta</taxon>
        <taxon>Spermatophyta</taxon>
        <taxon>Magnoliopsida</taxon>
        <taxon>Liliopsida</taxon>
        <taxon>Poales</taxon>
        <taxon>Poaceae</taxon>
        <taxon>PACMAD clade</taxon>
        <taxon>Arundinoideae</taxon>
        <taxon>Arundineae</taxon>
        <taxon>Arundo</taxon>
    </lineage>
</organism>
<reference evidence="2" key="2">
    <citation type="journal article" date="2015" name="Data Brief">
        <title>Shoot transcriptome of the giant reed, Arundo donax.</title>
        <authorList>
            <person name="Barrero R.A."/>
            <person name="Guerrero F.D."/>
            <person name="Moolhuijzen P."/>
            <person name="Goolsby J.A."/>
            <person name="Tidwell J."/>
            <person name="Bellgard S.E."/>
            <person name="Bellgard M.I."/>
        </authorList>
    </citation>
    <scope>NUCLEOTIDE SEQUENCE</scope>
    <source>
        <tissue evidence="2">Shoot tissue taken approximately 20 cm above the soil surface</tissue>
    </source>
</reference>
<reference evidence="2" key="1">
    <citation type="submission" date="2014-09" db="EMBL/GenBank/DDBJ databases">
        <authorList>
            <person name="Magalhaes I.L.F."/>
            <person name="Oliveira U."/>
            <person name="Santos F.R."/>
            <person name="Vidigal T.H.D.A."/>
            <person name="Brescovit A.D."/>
            <person name="Santos A.J."/>
        </authorList>
    </citation>
    <scope>NUCLEOTIDE SEQUENCE</scope>
    <source>
        <tissue evidence="2">Shoot tissue taken approximately 20 cm above the soil surface</tissue>
    </source>
</reference>
<feature type="region of interest" description="Disordered" evidence="1">
    <location>
        <begin position="1"/>
        <end position="35"/>
    </location>
</feature>
<proteinExistence type="predicted"/>
<dbReference type="AlphaFoldDB" id="A0A0A9AB18"/>
<sequence length="35" mass="4110">MPHSKRWRPSKQWQICQGGHQRSSKRPHNVSLVGD</sequence>
<protein>
    <submittedName>
        <fullName evidence="2">Uncharacterized protein</fullName>
    </submittedName>
</protein>
<evidence type="ECO:0000256" key="1">
    <source>
        <dbReference type="SAM" id="MobiDB-lite"/>
    </source>
</evidence>
<accession>A0A0A9AB18</accession>
<name>A0A0A9AB18_ARUDO</name>